<name>A0A382CJV0_9ZZZZ</name>
<evidence type="ECO:0000313" key="1">
    <source>
        <dbReference type="EMBL" id="SVB26406.1"/>
    </source>
</evidence>
<dbReference type="EMBL" id="UINC01034881">
    <property type="protein sequence ID" value="SVB26406.1"/>
    <property type="molecule type" value="Genomic_DNA"/>
</dbReference>
<sequence length="68" mass="7898">MYPIYKTITCFQDSKLGGLVMARNFESLEYLVCPYRLIVKQVIGNDQPLERNQLGAPCFFTYLIFTII</sequence>
<organism evidence="1">
    <name type="scientific">marine metagenome</name>
    <dbReference type="NCBI Taxonomy" id="408172"/>
    <lineage>
        <taxon>unclassified sequences</taxon>
        <taxon>metagenomes</taxon>
        <taxon>ecological metagenomes</taxon>
    </lineage>
</organism>
<reference evidence="1" key="1">
    <citation type="submission" date="2018-05" db="EMBL/GenBank/DDBJ databases">
        <authorList>
            <person name="Lanie J.A."/>
            <person name="Ng W.-L."/>
            <person name="Kazmierczak K.M."/>
            <person name="Andrzejewski T.M."/>
            <person name="Davidsen T.M."/>
            <person name="Wayne K.J."/>
            <person name="Tettelin H."/>
            <person name="Glass J.I."/>
            <person name="Rusch D."/>
            <person name="Podicherti R."/>
            <person name="Tsui H.-C.T."/>
            <person name="Winkler M.E."/>
        </authorList>
    </citation>
    <scope>NUCLEOTIDE SEQUENCE</scope>
</reference>
<proteinExistence type="predicted"/>
<dbReference type="AlphaFoldDB" id="A0A382CJV0"/>
<accession>A0A382CJV0</accession>
<protein>
    <submittedName>
        <fullName evidence="1">Uncharacterized protein</fullName>
    </submittedName>
</protein>
<gene>
    <name evidence="1" type="ORF">METZ01_LOCUS179260</name>
</gene>